<name>A0A5C6PAD4_9TELE</name>
<accession>A0A5C6PAD4</accession>
<organism evidence="2 3">
    <name type="scientific">Takifugu flavidus</name>
    <name type="common">sansaifugu</name>
    <dbReference type="NCBI Taxonomy" id="433684"/>
    <lineage>
        <taxon>Eukaryota</taxon>
        <taxon>Metazoa</taxon>
        <taxon>Chordata</taxon>
        <taxon>Craniata</taxon>
        <taxon>Vertebrata</taxon>
        <taxon>Euteleostomi</taxon>
        <taxon>Actinopterygii</taxon>
        <taxon>Neopterygii</taxon>
        <taxon>Teleostei</taxon>
        <taxon>Neoteleostei</taxon>
        <taxon>Acanthomorphata</taxon>
        <taxon>Eupercaria</taxon>
        <taxon>Tetraodontiformes</taxon>
        <taxon>Tetradontoidea</taxon>
        <taxon>Tetraodontidae</taxon>
        <taxon>Takifugu</taxon>
    </lineage>
</organism>
<feature type="compositionally biased region" description="Polar residues" evidence="1">
    <location>
        <begin position="56"/>
        <end position="66"/>
    </location>
</feature>
<evidence type="ECO:0000256" key="1">
    <source>
        <dbReference type="SAM" id="MobiDB-lite"/>
    </source>
</evidence>
<keyword evidence="3" id="KW-1185">Reference proteome</keyword>
<feature type="region of interest" description="Disordered" evidence="1">
    <location>
        <begin position="47"/>
        <end position="66"/>
    </location>
</feature>
<dbReference type="Proteomes" id="UP000324091">
    <property type="component" value="Chromosome 14"/>
</dbReference>
<evidence type="ECO:0000313" key="3">
    <source>
        <dbReference type="Proteomes" id="UP000324091"/>
    </source>
</evidence>
<feature type="non-terminal residue" evidence="2">
    <location>
        <position position="1"/>
    </location>
</feature>
<evidence type="ECO:0000313" key="2">
    <source>
        <dbReference type="EMBL" id="TWW75220.1"/>
    </source>
</evidence>
<proteinExistence type="predicted"/>
<dbReference type="EMBL" id="RHFK02000006">
    <property type="protein sequence ID" value="TWW75220.1"/>
    <property type="molecule type" value="Genomic_DNA"/>
</dbReference>
<reference evidence="2 3" key="1">
    <citation type="submission" date="2019-04" db="EMBL/GenBank/DDBJ databases">
        <title>Chromosome genome assembly for Takifugu flavidus.</title>
        <authorList>
            <person name="Xiao S."/>
        </authorList>
    </citation>
    <scope>NUCLEOTIDE SEQUENCE [LARGE SCALE GENOMIC DNA]</scope>
    <source>
        <strain evidence="2">HTHZ2018</strain>
        <tissue evidence="2">Muscle</tissue>
    </source>
</reference>
<dbReference type="AlphaFoldDB" id="A0A5C6PAD4"/>
<sequence length="66" mass="7601">DKGKNKTRIWRGATFGRWRRLKPEKDLKTDAEVANCHLNRVSKQLFKKPPVDPKCCSQSSDRSSEA</sequence>
<protein>
    <submittedName>
        <fullName evidence="2">Uncharacterized protein</fullName>
    </submittedName>
</protein>
<comment type="caution">
    <text evidence="2">The sequence shown here is derived from an EMBL/GenBank/DDBJ whole genome shotgun (WGS) entry which is preliminary data.</text>
</comment>
<gene>
    <name evidence="2" type="ORF">D4764_14G0012230</name>
</gene>